<comment type="caution">
    <text evidence="5">The sequence shown here is derived from an EMBL/GenBank/DDBJ whole genome shotgun (WGS) entry which is preliminary data.</text>
</comment>
<dbReference type="PANTHER" id="PTHR10799">
    <property type="entry name" value="SNF2/RAD54 HELICASE FAMILY"/>
    <property type="match status" value="1"/>
</dbReference>
<organism evidence="5 6">
    <name type="scientific">Amycolatopsis bullii</name>
    <dbReference type="NCBI Taxonomy" id="941987"/>
    <lineage>
        <taxon>Bacteria</taxon>
        <taxon>Bacillati</taxon>
        <taxon>Actinomycetota</taxon>
        <taxon>Actinomycetes</taxon>
        <taxon>Pseudonocardiales</taxon>
        <taxon>Pseudonocardiaceae</taxon>
        <taxon>Amycolatopsis</taxon>
    </lineage>
</organism>
<dbReference type="InterPro" id="IPR022138">
    <property type="entry name" value="DUF3670"/>
</dbReference>
<dbReference type="EMBL" id="BNAW01000048">
    <property type="protein sequence ID" value="GHG40225.1"/>
    <property type="molecule type" value="Genomic_DNA"/>
</dbReference>
<dbReference type="SUPFAM" id="SSF52540">
    <property type="entry name" value="P-loop containing nucleoside triphosphate hydrolases"/>
    <property type="match status" value="2"/>
</dbReference>
<dbReference type="Gene3D" id="3.40.50.10810">
    <property type="entry name" value="Tandem AAA-ATPase domain"/>
    <property type="match status" value="2"/>
</dbReference>
<evidence type="ECO:0000256" key="1">
    <source>
        <dbReference type="ARBA" id="ARBA00022801"/>
    </source>
</evidence>
<protein>
    <recommendedName>
        <fullName evidence="7">Helicase</fullName>
    </recommendedName>
</protein>
<dbReference type="PROSITE" id="PS51192">
    <property type="entry name" value="HELICASE_ATP_BIND_1"/>
    <property type="match status" value="1"/>
</dbReference>
<feature type="region of interest" description="Disordered" evidence="2">
    <location>
        <begin position="550"/>
        <end position="611"/>
    </location>
</feature>
<dbReference type="Pfam" id="PF00271">
    <property type="entry name" value="Helicase_C"/>
    <property type="match status" value="1"/>
</dbReference>
<dbReference type="Proteomes" id="UP000649955">
    <property type="component" value="Unassembled WGS sequence"/>
</dbReference>
<reference evidence="6" key="1">
    <citation type="journal article" date="2019" name="Int. J. Syst. Evol. Microbiol.">
        <title>The Global Catalogue of Microorganisms (GCM) 10K type strain sequencing project: providing services to taxonomists for standard genome sequencing and annotation.</title>
        <authorList>
            <consortium name="The Broad Institute Genomics Platform"/>
            <consortium name="The Broad Institute Genome Sequencing Center for Infectious Disease"/>
            <person name="Wu L."/>
            <person name="Ma J."/>
        </authorList>
    </citation>
    <scope>NUCLEOTIDE SEQUENCE [LARGE SCALE GENOMIC DNA]</scope>
    <source>
        <strain evidence="6">CGMCC 4.7680</strain>
    </source>
</reference>
<evidence type="ECO:0000259" key="4">
    <source>
        <dbReference type="PROSITE" id="PS51194"/>
    </source>
</evidence>
<name>A0ABQ3KWU1_9PSEU</name>
<evidence type="ECO:0008006" key="7">
    <source>
        <dbReference type="Google" id="ProtNLM"/>
    </source>
</evidence>
<dbReference type="SMART" id="SM00487">
    <property type="entry name" value="DEXDc"/>
    <property type="match status" value="1"/>
</dbReference>
<dbReference type="InterPro" id="IPR049730">
    <property type="entry name" value="SNF2/RAD54-like_C"/>
</dbReference>
<keyword evidence="1" id="KW-0378">Hydrolase</keyword>
<feature type="domain" description="Helicase C-terminal" evidence="4">
    <location>
        <begin position="857"/>
        <end position="1007"/>
    </location>
</feature>
<evidence type="ECO:0000313" key="6">
    <source>
        <dbReference type="Proteomes" id="UP000649955"/>
    </source>
</evidence>
<evidence type="ECO:0000259" key="3">
    <source>
        <dbReference type="PROSITE" id="PS51192"/>
    </source>
</evidence>
<dbReference type="RefSeq" id="WP_191315807.1">
    <property type="nucleotide sequence ID" value="NZ_BNAW01000048.1"/>
</dbReference>
<accession>A0ABQ3KWU1</accession>
<dbReference type="CDD" id="cd18793">
    <property type="entry name" value="SF2_C_SNF"/>
    <property type="match status" value="1"/>
</dbReference>
<dbReference type="Pfam" id="PF12419">
    <property type="entry name" value="DUF3670"/>
    <property type="match status" value="1"/>
</dbReference>
<dbReference type="SMART" id="SM00490">
    <property type="entry name" value="HELICc"/>
    <property type="match status" value="1"/>
</dbReference>
<dbReference type="InterPro" id="IPR001650">
    <property type="entry name" value="Helicase_C-like"/>
</dbReference>
<evidence type="ECO:0000313" key="5">
    <source>
        <dbReference type="EMBL" id="GHG40225.1"/>
    </source>
</evidence>
<dbReference type="PROSITE" id="PS51194">
    <property type="entry name" value="HELICASE_CTER"/>
    <property type="match status" value="1"/>
</dbReference>
<feature type="region of interest" description="Disordered" evidence="2">
    <location>
        <begin position="499"/>
        <end position="535"/>
    </location>
</feature>
<dbReference type="Gene3D" id="3.40.50.300">
    <property type="entry name" value="P-loop containing nucleotide triphosphate hydrolases"/>
    <property type="match status" value="1"/>
</dbReference>
<sequence>MEFSADTQATYLPADPPRDGVLALWGEDVAGGTTIELVLPRGAKFARTKVEAELVPLERALPRLLSVGEQASPAVAAWSAAVNAGVNLVARGRLRPAASPGGAAAWRIGPLDAADEELLRGLAGALPPEAYALPLTGLKRIRLHSPDSLVRALWDATADLLVRSPAAPVGAGDPAFAAREPALLGPDGAAWLAELEAREPRGIQVLLRVEGLDDETFAGVLAVRSMAEPSLVVEAATLWDAPDAVLNRLGDQVETQLLLGLRRGARAWAPLGRVLTQATPASLALSDDEVVDLLTDGARDLGGAGIEVLWAKGLFAGEVKARASATQAPASVAEAEFALRSLLEFRWQLSLGGEQLTEAEVAALAEAKRPLVRLRGQWVRVDPQLLARVRGRTRKLDAGEALAAALTGELEVDGERVEFAAPPALGGLASRIRDRAGALVAPPPGLQAMLRPYQQAGLSWLATMTGLGLGACLADDMGLGKTIQLIALHLHRRELARSGEWGPGSMQPGEVARSVVEGSGPGGAQRGLPGCLAAEPPELGAAQLGEVARSVVEGSEPGGAQPGLSGRLAAEPAQAGASSRSEAEPDPAQSGGPEQVGASKAGPPRTGAGGPTLVLCPTSLLGNWEREFARFAPGIPVRRFHGGRRHLGDLAPDEVVLATYGVLRRDRETLSEVDWGLVAADEAQHVKNPLSATAKELRKIPAQAKVALTGTPVENRLTELWSIVDWTTPGLLGPLDRFRRTVARPIERDRDKAVTERLAATVRPFLLRRRKTDPDIAPELPPKTETDRFVPLTAEQTTLYEAVVRENLAEIREKEGIERRGQVLRLLTELKQICNHPAQFLKEPHGALTGRSGKLAAFEELLDVILDEGESVLVFSQYVQLCRLLERRLKDRGLPTELLSGDSSPAKRQDMVDRFQAGEIPVFLLSLKAGGVGLNLTRATHVIHYDRWWNPAVEDQATDRAYRIGQDRPVQVHRLIAEGTLEERIAQVLEKKRGLAESIVGAGEDWITDLSDDELADLVRLGSG</sequence>
<proteinExistence type="predicted"/>
<gene>
    <name evidence="5" type="ORF">GCM10017567_72040</name>
</gene>
<dbReference type="InterPro" id="IPR038718">
    <property type="entry name" value="SNF2-like_sf"/>
</dbReference>
<dbReference type="InterPro" id="IPR000330">
    <property type="entry name" value="SNF2_N"/>
</dbReference>
<dbReference type="InterPro" id="IPR014001">
    <property type="entry name" value="Helicase_ATP-bd"/>
</dbReference>
<feature type="domain" description="Helicase ATP-binding" evidence="3">
    <location>
        <begin position="608"/>
        <end position="730"/>
    </location>
</feature>
<dbReference type="InterPro" id="IPR027417">
    <property type="entry name" value="P-loop_NTPase"/>
</dbReference>
<dbReference type="Pfam" id="PF00176">
    <property type="entry name" value="SNF2-rel_dom"/>
    <property type="match status" value="1"/>
</dbReference>
<evidence type="ECO:0000256" key="2">
    <source>
        <dbReference type="SAM" id="MobiDB-lite"/>
    </source>
</evidence>
<keyword evidence="6" id="KW-1185">Reference proteome</keyword>